<organism evidence="1 2">
    <name type="scientific">Ameiurus melas</name>
    <name type="common">Black bullhead</name>
    <name type="synonym">Silurus melas</name>
    <dbReference type="NCBI Taxonomy" id="219545"/>
    <lineage>
        <taxon>Eukaryota</taxon>
        <taxon>Metazoa</taxon>
        <taxon>Chordata</taxon>
        <taxon>Craniata</taxon>
        <taxon>Vertebrata</taxon>
        <taxon>Euteleostomi</taxon>
        <taxon>Actinopterygii</taxon>
        <taxon>Neopterygii</taxon>
        <taxon>Teleostei</taxon>
        <taxon>Ostariophysi</taxon>
        <taxon>Siluriformes</taxon>
        <taxon>Ictaluridae</taxon>
        <taxon>Ameiurus</taxon>
    </lineage>
</organism>
<reference evidence="1 2" key="1">
    <citation type="submission" date="2020-02" db="EMBL/GenBank/DDBJ databases">
        <title>A chromosome-scale genome assembly of the black bullhead catfish (Ameiurus melas).</title>
        <authorList>
            <person name="Wen M."/>
            <person name="Zham M."/>
            <person name="Cabau C."/>
            <person name="Klopp C."/>
            <person name="Donnadieu C."/>
            <person name="Roques C."/>
            <person name="Bouchez O."/>
            <person name="Lampietro C."/>
            <person name="Jouanno E."/>
            <person name="Herpin A."/>
            <person name="Louis A."/>
            <person name="Berthelot C."/>
            <person name="Parey E."/>
            <person name="Roest-Crollius H."/>
            <person name="Braasch I."/>
            <person name="Postlethwait J."/>
            <person name="Robinson-Rechavi M."/>
            <person name="Echchiki A."/>
            <person name="Begum T."/>
            <person name="Montfort J."/>
            <person name="Schartl M."/>
            <person name="Bobe J."/>
            <person name="Guiguen Y."/>
        </authorList>
    </citation>
    <scope>NUCLEOTIDE SEQUENCE [LARGE SCALE GENOMIC DNA]</scope>
    <source>
        <strain evidence="1">M_S1</strain>
        <tissue evidence="1">Blood</tissue>
    </source>
</reference>
<gene>
    <name evidence="1" type="ORF">AMELA_G00163760</name>
</gene>
<name>A0A7J6AIH2_AMEME</name>
<dbReference type="EMBL" id="JAAGNN010000013">
    <property type="protein sequence ID" value="KAF4081661.1"/>
    <property type="molecule type" value="Genomic_DNA"/>
</dbReference>
<keyword evidence="2" id="KW-1185">Reference proteome</keyword>
<protein>
    <submittedName>
        <fullName evidence="1">Uncharacterized protein</fullName>
    </submittedName>
</protein>
<accession>A0A7J6AIH2</accession>
<dbReference type="Proteomes" id="UP000593565">
    <property type="component" value="Unassembled WGS sequence"/>
</dbReference>
<proteinExistence type="predicted"/>
<sequence length="84" mass="9485">MMINQRSPSSNFEGVLQNHLGLGGLFSGPHGNLAALEKNQGDTWTKWRRFIFTICATITTNRVRLDHHQMICLREGRGLMMSGK</sequence>
<dbReference type="AlphaFoldDB" id="A0A7J6AIH2"/>
<evidence type="ECO:0000313" key="1">
    <source>
        <dbReference type="EMBL" id="KAF4081661.1"/>
    </source>
</evidence>
<evidence type="ECO:0000313" key="2">
    <source>
        <dbReference type="Proteomes" id="UP000593565"/>
    </source>
</evidence>
<comment type="caution">
    <text evidence="1">The sequence shown here is derived from an EMBL/GenBank/DDBJ whole genome shotgun (WGS) entry which is preliminary data.</text>
</comment>